<evidence type="ECO:0000313" key="9">
    <source>
        <dbReference type="EMBL" id="KAJ8530079.1"/>
    </source>
</evidence>
<evidence type="ECO:0000259" key="8">
    <source>
        <dbReference type="Pfam" id="PF14432"/>
    </source>
</evidence>
<accession>A0A9Q1QWD4</accession>
<feature type="compositionally biased region" description="Polar residues" evidence="7">
    <location>
        <begin position="132"/>
        <end position="141"/>
    </location>
</feature>
<comment type="similarity">
    <text evidence="2">Belongs to the PPR family. PCMP-H subfamily.</text>
</comment>
<dbReference type="GO" id="GO:0003723">
    <property type="term" value="F:RNA binding"/>
    <property type="evidence" value="ECO:0007669"/>
    <property type="project" value="InterPro"/>
</dbReference>
<protein>
    <recommendedName>
        <fullName evidence="8">DYW domain-containing protein</fullName>
    </recommendedName>
</protein>
<evidence type="ECO:0000256" key="1">
    <source>
        <dbReference type="ARBA" id="ARBA00004173"/>
    </source>
</evidence>
<dbReference type="Pfam" id="PF01535">
    <property type="entry name" value="PPR"/>
    <property type="match status" value="2"/>
</dbReference>
<evidence type="ECO:0000256" key="4">
    <source>
        <dbReference type="ARBA" id="ARBA00022946"/>
    </source>
</evidence>
<feature type="domain" description="DYW" evidence="8">
    <location>
        <begin position="543"/>
        <end position="634"/>
    </location>
</feature>
<comment type="caution">
    <text evidence="9">The sequence shown here is derived from an EMBL/GenBank/DDBJ whole genome shotgun (WGS) entry which is preliminary data.</text>
</comment>
<dbReference type="GO" id="GO:0009451">
    <property type="term" value="P:RNA modification"/>
    <property type="evidence" value="ECO:0007669"/>
    <property type="project" value="InterPro"/>
</dbReference>
<gene>
    <name evidence="9" type="ORF">K7X08_036914</name>
</gene>
<dbReference type="FunFam" id="1.25.40.10:FF:000503">
    <property type="entry name" value="Pentatricopeptide repeat-containing protein, mitochondrial"/>
    <property type="match status" value="1"/>
</dbReference>
<dbReference type="InterPro" id="IPR002885">
    <property type="entry name" value="PPR_rpt"/>
</dbReference>
<dbReference type="EMBL" id="JAJAGQ010000022">
    <property type="protein sequence ID" value="KAJ8530079.1"/>
    <property type="molecule type" value="Genomic_DNA"/>
</dbReference>
<dbReference type="GO" id="GO:0005739">
    <property type="term" value="C:mitochondrion"/>
    <property type="evidence" value="ECO:0007669"/>
    <property type="project" value="UniProtKB-SubCell"/>
</dbReference>
<feature type="compositionally biased region" description="Low complexity" evidence="7">
    <location>
        <begin position="158"/>
        <end position="167"/>
    </location>
</feature>
<evidence type="ECO:0000313" key="10">
    <source>
        <dbReference type="Proteomes" id="UP001152561"/>
    </source>
</evidence>
<feature type="repeat" description="PPR" evidence="6">
    <location>
        <begin position="356"/>
        <end position="390"/>
    </location>
</feature>
<feature type="compositionally biased region" description="Polar residues" evidence="7">
    <location>
        <begin position="190"/>
        <end position="202"/>
    </location>
</feature>
<dbReference type="PANTHER" id="PTHR47926:SF353">
    <property type="entry name" value="DYW DOMAIN-CONTAINING PROTEIN"/>
    <property type="match status" value="1"/>
</dbReference>
<feature type="repeat" description="PPR" evidence="6">
    <location>
        <begin position="325"/>
        <end position="355"/>
    </location>
</feature>
<reference evidence="10" key="1">
    <citation type="journal article" date="2023" name="Proc. Natl. Acad. Sci. U.S.A.">
        <title>Genomic and structural basis for evolution of tropane alkaloid biosynthesis.</title>
        <authorList>
            <person name="Wanga Y.-J."/>
            <person name="Taina T."/>
            <person name="Yua J.-Y."/>
            <person name="Lia J."/>
            <person name="Xua B."/>
            <person name="Chenc J."/>
            <person name="D'Auriad J.C."/>
            <person name="Huanga J.-P."/>
            <person name="Huanga S.-X."/>
        </authorList>
    </citation>
    <scope>NUCLEOTIDE SEQUENCE [LARGE SCALE GENOMIC DNA]</scope>
    <source>
        <strain evidence="10">cv. KIB-2019</strain>
    </source>
</reference>
<proteinExistence type="inferred from homology"/>
<organism evidence="9 10">
    <name type="scientific">Anisodus acutangulus</name>
    <dbReference type="NCBI Taxonomy" id="402998"/>
    <lineage>
        <taxon>Eukaryota</taxon>
        <taxon>Viridiplantae</taxon>
        <taxon>Streptophyta</taxon>
        <taxon>Embryophyta</taxon>
        <taxon>Tracheophyta</taxon>
        <taxon>Spermatophyta</taxon>
        <taxon>Magnoliopsida</taxon>
        <taxon>eudicotyledons</taxon>
        <taxon>Gunneridae</taxon>
        <taxon>Pentapetalae</taxon>
        <taxon>asterids</taxon>
        <taxon>lamiids</taxon>
        <taxon>Solanales</taxon>
        <taxon>Solanaceae</taxon>
        <taxon>Solanoideae</taxon>
        <taxon>Hyoscyameae</taxon>
        <taxon>Anisodus</taxon>
    </lineage>
</organism>
<name>A0A9Q1QWD4_9SOLA</name>
<dbReference type="OrthoDB" id="185373at2759"/>
<keyword evidence="4" id="KW-0809">Transit peptide</keyword>
<keyword evidence="5" id="KW-0496">Mitochondrion</keyword>
<keyword evidence="10" id="KW-1185">Reference proteome</keyword>
<comment type="subcellular location">
    <subcellularLocation>
        <location evidence="1">Mitochondrion</location>
    </subcellularLocation>
</comment>
<dbReference type="Proteomes" id="UP001152561">
    <property type="component" value="Unassembled WGS sequence"/>
</dbReference>
<sequence>MSSLMAIRRTRISIFTSSHKVRLLYSSSRTISDLKLPKSLTLKSPLFPVHLKTLTTFAAPNDVQSPPNTPDSHRVPQQWNNQTPNYRNNNQMNMSYPQYQNPNQVNQGYPNYGNVNPGQGYANPGQGLGHTVNPNDQNQSIPYRPSPGEPRNYPPPGNVNQWNNQNQGFRKQGTPNVAPSYPQGGYQNPGHVQSPNRNQNYPQPGAGNQWNNQNQNYAPRVSPGQLDPQAQGGRPLGSGFPMNNQSHNQPQVVHNQVQSAPPPIVDLISLCQEGKVKEVIEHMEQGVVADAQCFDMLFELCANSKKLEDAKKVHDYFLRSKFRSDLRLSNKVINMYSKCGSMTDARRVFDHMRDRDMDSWHLMINGYALNGSGDDGLTLYDQMRELGMKPNEETFLYVFEACASADAIDEAFMHFESMNTEYGIDPRVEHYLGLMGVLGKCGHLAEAEEYISKLPFEPTAVVWEALMNYARIHGDIDLEDQAEELMVGLDPSKAVANKIPTPSPKKQLAINMLEGRNRVAEFRNPTLFKDDEKLRAAMKEQAYVPDTRYVLHDIDQEAKEQALLYHSERLAIAYGLISTPARTPLRIIKNLRVCGDCHNAIKIMSRIVGRELIVRDNKRFHHFKDGKCSCGDYW</sequence>
<dbReference type="InterPro" id="IPR046960">
    <property type="entry name" value="PPR_At4g14850-like_plant"/>
</dbReference>
<evidence type="ECO:0000256" key="5">
    <source>
        <dbReference type="ARBA" id="ARBA00023128"/>
    </source>
</evidence>
<evidence type="ECO:0000256" key="3">
    <source>
        <dbReference type="ARBA" id="ARBA00022737"/>
    </source>
</evidence>
<dbReference type="AlphaFoldDB" id="A0A9Q1QWD4"/>
<dbReference type="InterPro" id="IPR032867">
    <property type="entry name" value="DYW_dom"/>
</dbReference>
<dbReference type="PROSITE" id="PS51375">
    <property type="entry name" value="PPR"/>
    <property type="match status" value="2"/>
</dbReference>
<dbReference type="InterPro" id="IPR011990">
    <property type="entry name" value="TPR-like_helical_dom_sf"/>
</dbReference>
<evidence type="ECO:0000256" key="7">
    <source>
        <dbReference type="SAM" id="MobiDB-lite"/>
    </source>
</evidence>
<dbReference type="PANTHER" id="PTHR47926">
    <property type="entry name" value="PENTATRICOPEPTIDE REPEAT-CONTAINING PROTEIN"/>
    <property type="match status" value="1"/>
</dbReference>
<dbReference type="NCBIfam" id="TIGR00756">
    <property type="entry name" value="PPR"/>
    <property type="match status" value="2"/>
</dbReference>
<dbReference type="Gene3D" id="1.25.40.10">
    <property type="entry name" value="Tetratricopeptide repeat domain"/>
    <property type="match status" value="2"/>
</dbReference>
<dbReference type="GO" id="GO:0008270">
    <property type="term" value="F:zinc ion binding"/>
    <property type="evidence" value="ECO:0007669"/>
    <property type="project" value="InterPro"/>
</dbReference>
<dbReference type="Pfam" id="PF14432">
    <property type="entry name" value="DYW_deaminase"/>
    <property type="match status" value="1"/>
</dbReference>
<feature type="compositionally biased region" description="Low complexity" evidence="7">
    <location>
        <begin position="78"/>
        <end position="112"/>
    </location>
</feature>
<feature type="region of interest" description="Disordered" evidence="7">
    <location>
        <begin position="59"/>
        <end position="249"/>
    </location>
</feature>
<evidence type="ECO:0000256" key="2">
    <source>
        <dbReference type="ARBA" id="ARBA00006643"/>
    </source>
</evidence>
<keyword evidence="3" id="KW-0677">Repeat</keyword>
<feature type="compositionally biased region" description="Pro residues" evidence="7">
    <location>
        <begin position="144"/>
        <end position="157"/>
    </location>
</feature>
<evidence type="ECO:0000256" key="6">
    <source>
        <dbReference type="PROSITE-ProRule" id="PRU00708"/>
    </source>
</evidence>